<dbReference type="GO" id="GO:0004355">
    <property type="term" value="F:glutamate synthase (NADPH) activity"/>
    <property type="evidence" value="ECO:0007669"/>
    <property type="project" value="UniProtKB-EC"/>
</dbReference>
<organism evidence="3 4">
    <name type="scientific">Peptococcus simiae</name>
    <dbReference type="NCBI Taxonomy" id="1643805"/>
    <lineage>
        <taxon>Bacteria</taxon>
        <taxon>Bacillati</taxon>
        <taxon>Bacillota</taxon>
        <taxon>Clostridia</taxon>
        <taxon>Eubacteriales</taxon>
        <taxon>Peptococcaceae</taxon>
        <taxon>Peptococcus</taxon>
    </lineage>
</organism>
<evidence type="ECO:0000313" key="3">
    <source>
        <dbReference type="EMBL" id="MFM9413064.1"/>
    </source>
</evidence>
<feature type="domain" description="Dihydroprymidine dehydrogenase" evidence="2">
    <location>
        <begin position="18"/>
        <end position="127"/>
    </location>
</feature>
<accession>A0ABW9GWR9</accession>
<dbReference type="RefSeq" id="WP_408976683.1">
    <property type="nucleotide sequence ID" value="NZ_JBJUVG010000002.1"/>
</dbReference>
<dbReference type="InterPro" id="IPR023753">
    <property type="entry name" value="FAD/NAD-binding_dom"/>
</dbReference>
<dbReference type="PRINTS" id="PR00368">
    <property type="entry name" value="FADPNR"/>
</dbReference>
<dbReference type="SUPFAM" id="SSF51971">
    <property type="entry name" value="Nucleotide-binding domain"/>
    <property type="match status" value="1"/>
</dbReference>
<feature type="domain" description="FAD/NAD(P)-binding" evidence="1">
    <location>
        <begin position="141"/>
        <end position="448"/>
    </location>
</feature>
<evidence type="ECO:0000259" key="2">
    <source>
        <dbReference type="Pfam" id="PF14691"/>
    </source>
</evidence>
<dbReference type="PANTHER" id="PTHR42783:SF3">
    <property type="entry name" value="GLUTAMATE SYNTHASE [NADPH] SMALL CHAIN-RELATED"/>
    <property type="match status" value="1"/>
</dbReference>
<name>A0ABW9GWR9_9FIRM</name>
<dbReference type="Pfam" id="PF07992">
    <property type="entry name" value="Pyr_redox_2"/>
    <property type="match status" value="1"/>
</dbReference>
<dbReference type="InterPro" id="IPR036188">
    <property type="entry name" value="FAD/NAD-bd_sf"/>
</dbReference>
<dbReference type="PRINTS" id="PR00411">
    <property type="entry name" value="PNDRDTASEI"/>
</dbReference>
<reference evidence="3 4" key="1">
    <citation type="journal article" date="2016" name="Int. J. Syst. Evol. Microbiol.">
        <title>Peptococcus simiae sp. nov., isolated from rhesus macaque faeces and emended description of the genus Peptococcus.</title>
        <authorList>
            <person name="Shkoporov A.N."/>
            <person name="Efimov B.A."/>
            <person name="Kondova I."/>
            <person name="Ouwerling B."/>
            <person name="Chaplin A.V."/>
            <person name="Shcherbakova V.A."/>
            <person name="Langermans J.A.M."/>
        </authorList>
    </citation>
    <scope>NUCLEOTIDE SEQUENCE [LARGE SCALE GENOMIC DNA]</scope>
    <source>
        <strain evidence="3 4">M108</strain>
    </source>
</reference>
<dbReference type="InterPro" id="IPR028261">
    <property type="entry name" value="DPD_II"/>
</dbReference>
<keyword evidence="4" id="KW-1185">Reference proteome</keyword>
<dbReference type="InterPro" id="IPR006004">
    <property type="entry name" value="SudA-like"/>
</dbReference>
<dbReference type="Pfam" id="PF14691">
    <property type="entry name" value="Fer4_20"/>
    <property type="match status" value="1"/>
</dbReference>
<dbReference type="EMBL" id="JBJUVG010000002">
    <property type="protein sequence ID" value="MFM9413064.1"/>
    <property type="molecule type" value="Genomic_DNA"/>
</dbReference>
<dbReference type="PANTHER" id="PTHR42783">
    <property type="entry name" value="GLUTAMATE SYNTHASE [NADPH] SMALL CHAIN"/>
    <property type="match status" value="1"/>
</dbReference>
<dbReference type="EC" id="1.4.1.13" evidence="3"/>
<dbReference type="Proteomes" id="UP001631949">
    <property type="component" value="Unassembled WGS sequence"/>
</dbReference>
<protein>
    <submittedName>
        <fullName evidence="3">NADPH-dependent glutamate synthase</fullName>
        <ecNumber evidence="3">1.4.1.13</ecNumber>
    </submittedName>
</protein>
<evidence type="ECO:0000259" key="1">
    <source>
        <dbReference type="Pfam" id="PF07992"/>
    </source>
</evidence>
<comment type="caution">
    <text evidence="3">The sequence shown here is derived from an EMBL/GenBank/DDBJ whole genome shotgun (WGS) entry which is preliminary data.</text>
</comment>
<gene>
    <name evidence="3" type="primary">gltA</name>
    <name evidence="3" type="ORF">ACKQTC_01565</name>
</gene>
<dbReference type="NCBIfam" id="TIGR01316">
    <property type="entry name" value="gltA"/>
    <property type="match status" value="1"/>
</dbReference>
<dbReference type="Gene3D" id="1.10.1060.10">
    <property type="entry name" value="Alpha-helical ferredoxin"/>
    <property type="match status" value="1"/>
</dbReference>
<dbReference type="Gene3D" id="3.50.50.60">
    <property type="entry name" value="FAD/NAD(P)-binding domain"/>
    <property type="match status" value="2"/>
</dbReference>
<evidence type="ECO:0000313" key="4">
    <source>
        <dbReference type="Proteomes" id="UP001631949"/>
    </source>
</evidence>
<keyword evidence="3" id="KW-0560">Oxidoreductase</keyword>
<sequence length="464" mass="50073">MASKAARHEMPTQDPGDRIRNFNEVALGYDHDTAVAEAQRCLNCKNPRCVTGCPVSVTIPAFIEAVANDDLPLAVERLKEKTSLPAVCGRVCPQENQCEGECILGIKGEPVAIGRLERFVADWEAENMETKAPEIESNGHKVAIIGAGPAGLACAGDLAKMGYEVTVFEALHTPGGVLMYGIPEFRLPKAVVQREVDYIRSLGVEFKVNSIVGKLYDITELRDELGFEAFFIGTGAGLPHFMHLPGENLNGIFAANEFLTRSNLMKAYDYPNHATPIKIGKRVAVIGGGNVAMDAARTALRLGAEKSYIVYRRSKDELPARKEELEHAIEEGVELVLLSSPIAYMGNEDDVVTGMKLQKFELGEPDASGRRRPVPIEGAVEEMPIDTVVVAIGQGPNPILTDNTPHLDITDRGLIITDETAQTSIEDVYAGGDVVTGAATVIKAMGAGKEAAYAIDQYLKNKAE</sequence>
<dbReference type="InterPro" id="IPR009051">
    <property type="entry name" value="Helical_ferredxn"/>
</dbReference>
<proteinExistence type="predicted"/>
<dbReference type="SUPFAM" id="SSF46548">
    <property type="entry name" value="alpha-helical ferredoxin"/>
    <property type="match status" value="1"/>
</dbReference>